<gene>
    <name evidence="1" type="ORF">LWI29_033773</name>
</gene>
<name>A0AA39S9S4_ACESA</name>
<dbReference type="EMBL" id="JAUESC010000382">
    <property type="protein sequence ID" value="KAK0588064.1"/>
    <property type="molecule type" value="Genomic_DNA"/>
</dbReference>
<organism evidence="1 2">
    <name type="scientific">Acer saccharum</name>
    <name type="common">Sugar maple</name>
    <dbReference type="NCBI Taxonomy" id="4024"/>
    <lineage>
        <taxon>Eukaryota</taxon>
        <taxon>Viridiplantae</taxon>
        <taxon>Streptophyta</taxon>
        <taxon>Embryophyta</taxon>
        <taxon>Tracheophyta</taxon>
        <taxon>Spermatophyta</taxon>
        <taxon>Magnoliopsida</taxon>
        <taxon>eudicotyledons</taxon>
        <taxon>Gunneridae</taxon>
        <taxon>Pentapetalae</taxon>
        <taxon>rosids</taxon>
        <taxon>malvids</taxon>
        <taxon>Sapindales</taxon>
        <taxon>Sapindaceae</taxon>
        <taxon>Hippocastanoideae</taxon>
        <taxon>Acereae</taxon>
        <taxon>Acer</taxon>
    </lineage>
</organism>
<dbReference type="AlphaFoldDB" id="A0AA39S9S4"/>
<protein>
    <submittedName>
        <fullName evidence="1">Uncharacterized protein</fullName>
    </submittedName>
</protein>
<evidence type="ECO:0000313" key="1">
    <source>
        <dbReference type="EMBL" id="KAK0588064.1"/>
    </source>
</evidence>
<keyword evidence="2" id="KW-1185">Reference proteome</keyword>
<evidence type="ECO:0000313" key="2">
    <source>
        <dbReference type="Proteomes" id="UP001168877"/>
    </source>
</evidence>
<comment type="caution">
    <text evidence="1">The sequence shown here is derived from an EMBL/GenBank/DDBJ whole genome shotgun (WGS) entry which is preliminary data.</text>
</comment>
<dbReference type="Proteomes" id="UP001168877">
    <property type="component" value="Unassembled WGS sequence"/>
</dbReference>
<reference evidence="1" key="1">
    <citation type="journal article" date="2022" name="Plant J.">
        <title>Strategies of tolerance reflected in two North American maple genomes.</title>
        <authorList>
            <person name="McEvoy S.L."/>
            <person name="Sezen U.U."/>
            <person name="Trouern-Trend A."/>
            <person name="McMahon S.M."/>
            <person name="Schaberg P.G."/>
            <person name="Yang J."/>
            <person name="Wegrzyn J.L."/>
            <person name="Swenson N.G."/>
        </authorList>
    </citation>
    <scope>NUCLEOTIDE SEQUENCE</scope>
    <source>
        <strain evidence="1">NS2018</strain>
    </source>
</reference>
<sequence>MLIRIHDLFIPKIGHSYPMFNGSHWRVTLPCAGPCFVLNDKLLTWRLLYEFMTAAFAHEEQLGIHPQSMV</sequence>
<accession>A0AA39S9S4</accession>
<proteinExistence type="predicted"/>
<reference evidence="1" key="2">
    <citation type="submission" date="2023-06" db="EMBL/GenBank/DDBJ databases">
        <authorList>
            <person name="Swenson N.G."/>
            <person name="Wegrzyn J.L."/>
            <person name="Mcevoy S.L."/>
        </authorList>
    </citation>
    <scope>NUCLEOTIDE SEQUENCE</scope>
    <source>
        <strain evidence="1">NS2018</strain>
        <tissue evidence="1">Leaf</tissue>
    </source>
</reference>